<evidence type="ECO:0000259" key="1">
    <source>
        <dbReference type="Pfam" id="PF02627"/>
    </source>
</evidence>
<dbReference type="KEGG" id="ete:ETEE_0414"/>
<dbReference type="GO" id="GO:0051920">
    <property type="term" value="F:peroxiredoxin activity"/>
    <property type="evidence" value="ECO:0007669"/>
    <property type="project" value="InterPro"/>
</dbReference>
<dbReference type="InterPro" id="IPR029032">
    <property type="entry name" value="AhpD-like"/>
</dbReference>
<dbReference type="GeneID" id="33938189"/>
<dbReference type="AlphaFoldDB" id="A0A076LJ36"/>
<protein>
    <submittedName>
        <fullName evidence="2">Carboxymuconolactone decarboxylase family protein</fullName>
    </submittedName>
</protein>
<sequence length="194" mass="21641">MKKTTQPEWVAPLRRLPRSLAPLLHLQRRHYGEVLNPVRWWGRFPRLFWLIALFVGYLERRQSTLTPSLRALVMTRVSQRCDCAFCIDANGLRLAQRSGSLDKVLAVATWQEADCFDAVERAALAYADAVSATPPQVSAALKAELRRHFDDRALTELTALVAFQNLSARFNAALDIPAQGLCTPAAGRRGGEDA</sequence>
<dbReference type="SUPFAM" id="SSF69118">
    <property type="entry name" value="AhpD-like"/>
    <property type="match status" value="1"/>
</dbReference>
<proteinExistence type="predicted"/>
<dbReference type="HOGENOM" id="CLU_082760_7_2_6"/>
<evidence type="ECO:0000313" key="2">
    <source>
        <dbReference type="EMBL" id="AIJ06892.1"/>
    </source>
</evidence>
<dbReference type="EMBL" id="CP006664">
    <property type="protein sequence ID" value="AIJ06892.1"/>
    <property type="molecule type" value="Genomic_DNA"/>
</dbReference>
<dbReference type="Gene3D" id="1.20.1290.10">
    <property type="entry name" value="AhpD-like"/>
    <property type="match status" value="1"/>
</dbReference>
<dbReference type="PANTHER" id="PTHR34846:SF10">
    <property type="entry name" value="CYTOPLASMIC PROTEIN"/>
    <property type="match status" value="1"/>
</dbReference>
<organism evidence="2 3">
    <name type="scientific">Edwardsiella anguillarum ET080813</name>
    <dbReference type="NCBI Taxonomy" id="667120"/>
    <lineage>
        <taxon>Bacteria</taxon>
        <taxon>Pseudomonadati</taxon>
        <taxon>Pseudomonadota</taxon>
        <taxon>Gammaproteobacteria</taxon>
        <taxon>Enterobacterales</taxon>
        <taxon>Hafniaceae</taxon>
        <taxon>Edwardsiella</taxon>
    </lineage>
</organism>
<dbReference type="PANTHER" id="PTHR34846">
    <property type="entry name" value="4-CARBOXYMUCONOLACTONE DECARBOXYLASE FAMILY PROTEIN (AFU_ORTHOLOGUE AFUA_6G11590)"/>
    <property type="match status" value="1"/>
</dbReference>
<dbReference type="InterPro" id="IPR003779">
    <property type="entry name" value="CMD-like"/>
</dbReference>
<feature type="domain" description="Carboxymuconolactone decarboxylase-like" evidence="1">
    <location>
        <begin position="46"/>
        <end position="128"/>
    </location>
</feature>
<evidence type="ECO:0000313" key="3">
    <source>
        <dbReference type="Proteomes" id="UP000028681"/>
    </source>
</evidence>
<name>A0A076LJ36_9GAMM</name>
<reference evidence="2 3" key="1">
    <citation type="journal article" date="2012" name="PLoS ONE">
        <title>Edwardsiella comparative phylogenomics reveal the new intra/inter-species taxonomic relationships, virulence evolution and niche adaptation mechanisms.</title>
        <authorList>
            <person name="Yang M."/>
            <person name="Lv Y."/>
            <person name="Xiao J."/>
            <person name="Wu H."/>
            <person name="Zheng H."/>
            <person name="Liu Q."/>
            <person name="Zhang Y."/>
            <person name="Wang Q."/>
        </authorList>
    </citation>
    <scope>NUCLEOTIDE SEQUENCE [LARGE SCALE GENOMIC DNA]</scope>
    <source>
        <strain evidence="3">080813</strain>
    </source>
</reference>
<gene>
    <name evidence="2" type="ORF">ETEE_0414</name>
</gene>
<dbReference type="Proteomes" id="UP000028681">
    <property type="component" value="Chromosome"/>
</dbReference>
<dbReference type="Pfam" id="PF02627">
    <property type="entry name" value="CMD"/>
    <property type="match status" value="1"/>
</dbReference>
<dbReference type="RefSeq" id="WP_034162628.1">
    <property type="nucleotide sequence ID" value="NZ_CP006664.1"/>
</dbReference>
<accession>A0A076LJ36</accession>